<evidence type="ECO:0000259" key="2">
    <source>
        <dbReference type="Pfam" id="PF23788"/>
    </source>
</evidence>
<organism evidence="3 4">
    <name type="scientific">Ancylostoma duodenale</name>
    <dbReference type="NCBI Taxonomy" id="51022"/>
    <lineage>
        <taxon>Eukaryota</taxon>
        <taxon>Metazoa</taxon>
        <taxon>Ecdysozoa</taxon>
        <taxon>Nematoda</taxon>
        <taxon>Chromadorea</taxon>
        <taxon>Rhabditida</taxon>
        <taxon>Rhabditina</taxon>
        <taxon>Rhabditomorpha</taxon>
        <taxon>Strongyloidea</taxon>
        <taxon>Ancylostomatidae</taxon>
        <taxon>Ancylostomatinae</taxon>
        <taxon>Ancylostoma</taxon>
    </lineage>
</organism>
<feature type="compositionally biased region" description="Low complexity" evidence="1">
    <location>
        <begin position="446"/>
        <end position="475"/>
    </location>
</feature>
<evidence type="ECO:0000256" key="1">
    <source>
        <dbReference type="SAM" id="MobiDB-lite"/>
    </source>
</evidence>
<accession>A0A0C2CV52</accession>
<feature type="non-terminal residue" evidence="3">
    <location>
        <position position="937"/>
    </location>
</feature>
<sequence length="937" mass="105174">MDRRTDNVAVMRMAPINTDLNVTPPQVLDSAYYEAFRKRSRQFFKTSLDMGSSFSSEVPSVDIVGSSSAIKKILMEPYAAGPLSLICHKVGKTVYLDDHIFTKKQKAELLPQLLWKDDEPPPANFTPQLSLYENLIWNSPITSSPNEEADGAELVLKETEFPMMFNSYSYRITSEVEYLSKDNSDGLAHLWEFHDFRMLVDVDLPIFGGGKFPSVSIHLSEETKPISVLTGMDIMLDQLMCNLSETILVYHEQGLVKDYEVLVKEDIPHIVGSEFDPSNLKNITENIMSFFAKNMTEQGHTYWLFREKGSNQMKLYDLTSLCPELACNPNWNPFLVPVISLLYKLSLNLMEKTAKGRPEKVSNVIYGLLNAAAKLSENVELAELKACIHYSLAGVYLMYGSVASEKVDPVFSRIVDSLEEILTDGYAQITSSIQIDTLTSSSSNYSYDNDQSTTTSNTDTTTSSSTTTSKSSTSTAQSKRPPNVKIESECASQALEHCLQASIESDLKERSCIKALTALDGYEVDVTQVCPFVPDSADDVAALRSVPSGDPLAIRLVFRQSIIVRAATAYLVMVYQAICINRYMKTYNYCRCGVQLCGAVLAMKPAARHVSVCHTILQVFLSSLSHACSEIFDSVVDTAILDSGITYRDRRILDLSTAAIVVRGVLNFDMLWTVNESGTKSRDEWVQMTETIVFRCLHFLKEYPNAQTHVEFPPLASTLCPIERSVSRLAMSLMMTAAKCTHLGKGVYVLVPAGVEDRQNADKAMEYVAVANKLYKRALDVLKGYNKKELVDCQVVLHANSAATGRLEYSIRLLTFEEPVTSRPIRALVDEICTSYRSIFEKIRPDFETKDGFSVYANTLIDFGFALYTFAHHLREETAPEWKEQRMHYLEAAVRALRDVCKKKQVPRSARTKATEKLTETYYVLSRMKTDYLYARA</sequence>
<gene>
    <name evidence="3" type="ORF">ANCDUO_08944</name>
</gene>
<feature type="region of interest" description="Disordered" evidence="1">
    <location>
        <begin position="446"/>
        <end position="484"/>
    </location>
</feature>
<dbReference type="EMBL" id="KN730628">
    <property type="protein sequence ID" value="KIH60793.1"/>
    <property type="molecule type" value="Genomic_DNA"/>
</dbReference>
<reference evidence="3 4" key="1">
    <citation type="submission" date="2013-12" db="EMBL/GenBank/DDBJ databases">
        <title>Draft genome of the parsitic nematode Ancylostoma duodenale.</title>
        <authorList>
            <person name="Mitreva M."/>
        </authorList>
    </citation>
    <scope>NUCLEOTIDE SEQUENCE [LARGE SCALE GENOMIC DNA]</scope>
    <source>
        <strain evidence="3 4">Zhejiang</strain>
    </source>
</reference>
<dbReference type="Pfam" id="PF23788">
    <property type="entry name" value="EDRF1_N"/>
    <property type="match status" value="1"/>
</dbReference>
<proteinExistence type="predicted"/>
<dbReference type="PANTHER" id="PTHR15000:SF1">
    <property type="entry name" value="ERYTHROID DIFFERENTIATION-RELATED FACTOR 1"/>
    <property type="match status" value="1"/>
</dbReference>
<dbReference type="AlphaFoldDB" id="A0A0C2CV52"/>
<evidence type="ECO:0000313" key="3">
    <source>
        <dbReference type="EMBL" id="KIH60793.1"/>
    </source>
</evidence>
<feature type="domain" description="EDRF1 N-terminal" evidence="2">
    <location>
        <begin position="189"/>
        <end position="398"/>
    </location>
</feature>
<name>A0A0C2CV52_9BILA</name>
<keyword evidence="4" id="KW-1185">Reference proteome</keyword>
<protein>
    <recommendedName>
        <fullName evidence="2">EDRF1 N-terminal domain-containing protein</fullName>
    </recommendedName>
</protein>
<dbReference type="PANTHER" id="PTHR15000">
    <property type="entry name" value="ERYTHROID DIFFERENTIATION-RELATED FACTOR 1"/>
    <property type="match status" value="1"/>
</dbReference>
<dbReference type="GO" id="GO:0045893">
    <property type="term" value="P:positive regulation of DNA-templated transcription"/>
    <property type="evidence" value="ECO:0007669"/>
    <property type="project" value="TreeGrafter"/>
</dbReference>
<evidence type="ECO:0000313" key="4">
    <source>
        <dbReference type="Proteomes" id="UP000054047"/>
    </source>
</evidence>
<dbReference type="Proteomes" id="UP000054047">
    <property type="component" value="Unassembled WGS sequence"/>
</dbReference>
<dbReference type="OrthoDB" id="419432at2759"/>
<dbReference type="InterPro" id="IPR056582">
    <property type="entry name" value="EDRF1_N"/>
</dbReference>